<gene>
    <name evidence="7" type="ORF">ACFQ41_02250</name>
</gene>
<reference evidence="8" key="1">
    <citation type="journal article" date="2019" name="Int. J. Syst. Evol. Microbiol.">
        <title>The Global Catalogue of Microorganisms (GCM) 10K type strain sequencing project: providing services to taxonomists for standard genome sequencing and annotation.</title>
        <authorList>
            <consortium name="The Broad Institute Genomics Platform"/>
            <consortium name="The Broad Institute Genome Sequencing Center for Infectious Disease"/>
            <person name="Wu L."/>
            <person name="Ma J."/>
        </authorList>
    </citation>
    <scope>NUCLEOTIDE SEQUENCE [LARGE SCALE GENOMIC DNA]</scope>
    <source>
        <strain evidence="8">CCM 9110</strain>
    </source>
</reference>
<dbReference type="Pfam" id="PF02388">
    <property type="entry name" value="FemAB"/>
    <property type="match status" value="2"/>
</dbReference>
<dbReference type="SUPFAM" id="SSF55729">
    <property type="entry name" value="Acyl-CoA N-acyltransferases (Nat)"/>
    <property type="match status" value="2"/>
</dbReference>
<dbReference type="InterPro" id="IPR016181">
    <property type="entry name" value="Acyl_CoA_acyltransferase"/>
</dbReference>
<dbReference type="PANTHER" id="PTHR36174">
    <property type="entry name" value="LIPID II:GLYCINE GLYCYLTRANSFERASE"/>
    <property type="match status" value="1"/>
</dbReference>
<evidence type="ECO:0000256" key="3">
    <source>
        <dbReference type="ARBA" id="ARBA00022960"/>
    </source>
</evidence>
<keyword evidence="6" id="KW-0961">Cell wall biogenesis/degradation</keyword>
<sequence>MPIVDLNDAQAVARYEQFVEDAPYTSVTQSVAWSKVKSNWQPLYVYLEKAGQITAGMSILTVTDKAGNTFAYCSKGPVCDPTDLDTIDALVQEALPELKARHAFLLRMDPELDYSDALNDAFKARGYVMRNRQFDGNHDTIQPRFNIVLDIKDKDIDGVMATMTGKTRTKIRHAMKSGVTVESGDADKLMPEFFEAYKTMSDIHGITYRPLAYFDRMAAAFAGKGQMKIFIARVDGQLQASAIAFAFGDKVWHMYGGSMRIKNSLMIPYLLQYEMIKWACDLHKERYDMGGVWGLDSSDGLYRFKHPFAPDTPVHEYIGEIDDVMDQAAYDEFTKE</sequence>
<evidence type="ECO:0000313" key="7">
    <source>
        <dbReference type="EMBL" id="MFD1398126.1"/>
    </source>
</evidence>
<keyword evidence="3" id="KW-0133">Cell shape</keyword>
<evidence type="ECO:0000256" key="2">
    <source>
        <dbReference type="ARBA" id="ARBA00022679"/>
    </source>
</evidence>
<protein>
    <submittedName>
        <fullName evidence="7">Lipid II:glycine glycyltransferase FemX</fullName>
    </submittedName>
</protein>
<dbReference type="InterPro" id="IPR050644">
    <property type="entry name" value="PG_Glycine_Bridge_Synth"/>
</dbReference>
<dbReference type="PROSITE" id="PS51191">
    <property type="entry name" value="FEMABX"/>
    <property type="match status" value="1"/>
</dbReference>
<evidence type="ECO:0000256" key="1">
    <source>
        <dbReference type="ARBA" id="ARBA00009943"/>
    </source>
</evidence>
<evidence type="ECO:0000313" key="8">
    <source>
        <dbReference type="Proteomes" id="UP001597199"/>
    </source>
</evidence>
<evidence type="ECO:0000256" key="4">
    <source>
        <dbReference type="ARBA" id="ARBA00022984"/>
    </source>
</evidence>
<dbReference type="RefSeq" id="WP_204118671.1">
    <property type="nucleotide sequence ID" value="NZ_BOLV01000006.1"/>
</dbReference>
<proteinExistence type="inferred from homology"/>
<accession>A0ABW4BCZ9</accession>
<organism evidence="7 8">
    <name type="scientific">Lacticaseibacillus suilingensis</name>
    <dbReference type="NCBI Taxonomy" id="2799577"/>
    <lineage>
        <taxon>Bacteria</taxon>
        <taxon>Bacillati</taxon>
        <taxon>Bacillota</taxon>
        <taxon>Bacilli</taxon>
        <taxon>Lactobacillales</taxon>
        <taxon>Lactobacillaceae</taxon>
        <taxon>Lacticaseibacillus</taxon>
    </lineage>
</organism>
<keyword evidence="8" id="KW-1185">Reference proteome</keyword>
<evidence type="ECO:0000256" key="6">
    <source>
        <dbReference type="ARBA" id="ARBA00023316"/>
    </source>
</evidence>
<comment type="caution">
    <text evidence="7">The sequence shown here is derived from an EMBL/GenBank/DDBJ whole genome shotgun (WGS) entry which is preliminary data.</text>
</comment>
<keyword evidence="2" id="KW-0808">Transferase</keyword>
<dbReference type="Gene3D" id="3.40.630.30">
    <property type="match status" value="2"/>
</dbReference>
<dbReference type="Proteomes" id="UP001597199">
    <property type="component" value="Unassembled WGS sequence"/>
</dbReference>
<dbReference type="InterPro" id="IPR003447">
    <property type="entry name" value="FEMABX"/>
</dbReference>
<name>A0ABW4BCZ9_9LACO</name>
<keyword evidence="5" id="KW-0012">Acyltransferase</keyword>
<keyword evidence="4" id="KW-0573">Peptidoglycan synthesis</keyword>
<dbReference type="EMBL" id="JBHTOA010000015">
    <property type="protein sequence ID" value="MFD1398126.1"/>
    <property type="molecule type" value="Genomic_DNA"/>
</dbReference>
<evidence type="ECO:0000256" key="5">
    <source>
        <dbReference type="ARBA" id="ARBA00023315"/>
    </source>
</evidence>
<comment type="similarity">
    <text evidence="1">Belongs to the FemABX family.</text>
</comment>
<dbReference type="PANTHER" id="PTHR36174:SF1">
    <property type="entry name" value="LIPID II:GLYCINE GLYCYLTRANSFERASE"/>
    <property type="match status" value="1"/>
</dbReference>